<dbReference type="KEGG" id="bsd:BLASA_4396"/>
<dbReference type="GO" id="GO:0003700">
    <property type="term" value="F:DNA-binding transcription factor activity"/>
    <property type="evidence" value="ECO:0007669"/>
    <property type="project" value="InterPro"/>
</dbReference>
<protein>
    <submittedName>
        <fullName evidence="7">Transcriptional regulator, LysR-family</fullName>
    </submittedName>
</protein>
<dbReference type="PANTHER" id="PTHR30126:SF39">
    <property type="entry name" value="HTH-TYPE TRANSCRIPTIONAL REGULATOR CYSL"/>
    <property type="match status" value="1"/>
</dbReference>
<dbReference type="InterPro" id="IPR000847">
    <property type="entry name" value="LysR_HTH_N"/>
</dbReference>
<dbReference type="FunFam" id="1.10.10.10:FF:000001">
    <property type="entry name" value="LysR family transcriptional regulator"/>
    <property type="match status" value="1"/>
</dbReference>
<dbReference type="Gene3D" id="1.10.10.10">
    <property type="entry name" value="Winged helix-like DNA-binding domain superfamily/Winged helix DNA-binding domain"/>
    <property type="match status" value="1"/>
</dbReference>
<reference evidence="7 8" key="1">
    <citation type="journal article" date="2012" name="J. Bacteriol.">
        <title>Genome Sequence of Blastococcus saxobsidens DD2, a Stone-Inhabiting Bacterium.</title>
        <authorList>
            <person name="Chouaia B."/>
            <person name="Crotti E."/>
            <person name="Brusetti L."/>
            <person name="Daffonchio D."/>
            <person name="Essoussi I."/>
            <person name="Nouioui I."/>
            <person name="Sbissi I."/>
            <person name="Ghodhbane-Gtari F."/>
            <person name="Gtari M."/>
            <person name="Vacherie B."/>
            <person name="Barbe V."/>
            <person name="Medigue C."/>
            <person name="Gury J."/>
            <person name="Pujic P."/>
            <person name="Normand P."/>
        </authorList>
    </citation>
    <scope>NUCLEOTIDE SEQUENCE [LARGE SCALE GENOMIC DNA]</scope>
    <source>
        <strain evidence="7 8">DD2</strain>
    </source>
</reference>
<feature type="region of interest" description="Disordered" evidence="5">
    <location>
        <begin position="294"/>
        <end position="319"/>
    </location>
</feature>
<dbReference type="eggNOG" id="COG0583">
    <property type="taxonomic scope" value="Bacteria"/>
</dbReference>
<dbReference type="InterPro" id="IPR036388">
    <property type="entry name" value="WH-like_DNA-bd_sf"/>
</dbReference>
<dbReference type="InterPro" id="IPR036390">
    <property type="entry name" value="WH_DNA-bd_sf"/>
</dbReference>
<keyword evidence="3" id="KW-0238">DNA-binding</keyword>
<dbReference type="SUPFAM" id="SSF46785">
    <property type="entry name" value="Winged helix' DNA-binding domain"/>
    <property type="match status" value="1"/>
</dbReference>
<dbReference type="Gene3D" id="3.40.190.10">
    <property type="entry name" value="Periplasmic binding protein-like II"/>
    <property type="match status" value="2"/>
</dbReference>
<dbReference type="OrthoDB" id="9808620at2"/>
<dbReference type="Proteomes" id="UP000007517">
    <property type="component" value="Chromosome"/>
</dbReference>
<keyword evidence="4" id="KW-0804">Transcription</keyword>
<comment type="similarity">
    <text evidence="1">Belongs to the LysR transcriptional regulatory family.</text>
</comment>
<dbReference type="AlphaFoldDB" id="H6RNQ7"/>
<evidence type="ECO:0000256" key="3">
    <source>
        <dbReference type="ARBA" id="ARBA00023125"/>
    </source>
</evidence>
<evidence type="ECO:0000256" key="1">
    <source>
        <dbReference type="ARBA" id="ARBA00009437"/>
    </source>
</evidence>
<dbReference type="SUPFAM" id="SSF53850">
    <property type="entry name" value="Periplasmic binding protein-like II"/>
    <property type="match status" value="1"/>
</dbReference>
<gene>
    <name evidence="7" type="ordered locus">BLASA_4396</name>
</gene>
<accession>H6RNQ7</accession>
<dbReference type="Pfam" id="PF03466">
    <property type="entry name" value="LysR_substrate"/>
    <property type="match status" value="1"/>
</dbReference>
<dbReference type="PROSITE" id="PS50931">
    <property type="entry name" value="HTH_LYSR"/>
    <property type="match status" value="1"/>
</dbReference>
<evidence type="ECO:0000256" key="4">
    <source>
        <dbReference type="ARBA" id="ARBA00023163"/>
    </source>
</evidence>
<organism evidence="7 8">
    <name type="scientific">Blastococcus saxobsidens (strain DD2)</name>
    <dbReference type="NCBI Taxonomy" id="1146883"/>
    <lineage>
        <taxon>Bacteria</taxon>
        <taxon>Bacillati</taxon>
        <taxon>Actinomycetota</taxon>
        <taxon>Actinomycetes</taxon>
        <taxon>Geodermatophilales</taxon>
        <taxon>Geodermatophilaceae</taxon>
        <taxon>Blastococcus</taxon>
    </lineage>
</organism>
<dbReference type="InterPro" id="IPR005119">
    <property type="entry name" value="LysR_subst-bd"/>
</dbReference>
<dbReference type="GO" id="GO:0000976">
    <property type="term" value="F:transcription cis-regulatory region binding"/>
    <property type="evidence" value="ECO:0007669"/>
    <property type="project" value="TreeGrafter"/>
</dbReference>
<evidence type="ECO:0000313" key="7">
    <source>
        <dbReference type="EMBL" id="CCG05205.1"/>
    </source>
</evidence>
<keyword evidence="8" id="KW-1185">Reference proteome</keyword>
<dbReference type="RefSeq" id="WP_014378076.1">
    <property type="nucleotide sequence ID" value="NC_016943.1"/>
</dbReference>
<name>H6RNQ7_BLASD</name>
<keyword evidence="2" id="KW-0805">Transcription regulation</keyword>
<dbReference type="STRING" id="1146883.BLASA_4396"/>
<evidence type="ECO:0000256" key="2">
    <source>
        <dbReference type="ARBA" id="ARBA00023015"/>
    </source>
</evidence>
<reference evidence="8" key="2">
    <citation type="submission" date="2012-02" db="EMBL/GenBank/DDBJ databases">
        <title>Complete genome sequence of Blastococcus saxobsidens strain DD2.</title>
        <authorList>
            <person name="Genoscope."/>
        </authorList>
    </citation>
    <scope>NUCLEOTIDE SEQUENCE [LARGE SCALE GENOMIC DNA]</scope>
    <source>
        <strain evidence="8">DD2</strain>
    </source>
</reference>
<evidence type="ECO:0000256" key="5">
    <source>
        <dbReference type="SAM" id="MobiDB-lite"/>
    </source>
</evidence>
<evidence type="ECO:0000259" key="6">
    <source>
        <dbReference type="PROSITE" id="PS50931"/>
    </source>
</evidence>
<dbReference type="EMBL" id="FO117623">
    <property type="protein sequence ID" value="CCG05205.1"/>
    <property type="molecule type" value="Genomic_DNA"/>
</dbReference>
<evidence type="ECO:0000313" key="8">
    <source>
        <dbReference type="Proteomes" id="UP000007517"/>
    </source>
</evidence>
<dbReference type="PRINTS" id="PR00039">
    <property type="entry name" value="HTHLYSR"/>
</dbReference>
<dbReference type="Pfam" id="PF00126">
    <property type="entry name" value="HTH_1"/>
    <property type="match status" value="1"/>
</dbReference>
<dbReference type="HOGENOM" id="CLU_039613_6_1_11"/>
<feature type="domain" description="HTH lysR-type" evidence="6">
    <location>
        <begin position="5"/>
        <end position="62"/>
    </location>
</feature>
<proteinExistence type="inferred from homology"/>
<sequence length="319" mass="34185">MADDLSLRSLDLLVAVAETGSLGLAARRLEISQPAASQRMRALEEDLGVTLLRRSALGSELTSEGELVVEWARAVLAARNRLRERVSYLHERRGARLPVAASLTIAEFLLPRWLVSLRGLFPHVVVALRMGNSAITIEALQRREVQVAFVENVTPLPADINSLVVGEDCLTLVTAPDHEWAIRGGPVTAEELATTPLVTREQGSGTREALERVLEELGGIAPPVLEVASTLAVKSAVAEGLAPTVLSHLAAQAELATGRLVEVPVTGVDLHRPLRALWHRRHPPVGAAEALLDLSRGPQPEKSSAVPVIPMSRPHGGRG</sequence>
<dbReference type="PANTHER" id="PTHR30126">
    <property type="entry name" value="HTH-TYPE TRANSCRIPTIONAL REGULATOR"/>
    <property type="match status" value="1"/>
</dbReference>